<keyword evidence="2" id="KW-1185">Reference proteome</keyword>
<dbReference type="EMBL" id="LT594635">
    <property type="protein sequence ID" value="SCP03238.1"/>
    <property type="molecule type" value="Genomic_DNA"/>
</dbReference>
<dbReference type="RefSeq" id="XP_028864193.1">
    <property type="nucleotide sequence ID" value="XM_029007845.1"/>
</dbReference>
<organism evidence="1 2">
    <name type="scientific">Plasmodium malariae</name>
    <dbReference type="NCBI Taxonomy" id="5858"/>
    <lineage>
        <taxon>Eukaryota</taxon>
        <taxon>Sar</taxon>
        <taxon>Alveolata</taxon>
        <taxon>Apicomplexa</taxon>
        <taxon>Aconoidasida</taxon>
        <taxon>Haemosporida</taxon>
        <taxon>Plasmodiidae</taxon>
        <taxon>Plasmodium</taxon>
        <taxon>Plasmodium (Plasmodium)</taxon>
    </lineage>
</organism>
<gene>
    <name evidence="1" type="primary">ARA1</name>
    <name evidence="1" type="ORF">PMUG01_14029200</name>
</gene>
<name>A0A1D3TE70_PLAMA</name>
<sequence>MCVCTRGFNVKNLYNPNNTCINNCFHTSSDLSFNFGLFKSSCKYYYYYMKKYKILEAITYI</sequence>
<proteinExistence type="predicted"/>
<protein>
    <submittedName>
        <fullName evidence="1">Apical ring associated protein 1, putative</fullName>
    </submittedName>
</protein>
<evidence type="ECO:0000313" key="1">
    <source>
        <dbReference type="EMBL" id="SCP03238.1"/>
    </source>
</evidence>
<dbReference type="Proteomes" id="UP000219813">
    <property type="component" value="Chromosome 14"/>
</dbReference>
<reference evidence="1 2" key="1">
    <citation type="submission" date="2016-06" db="EMBL/GenBank/DDBJ databases">
        <authorList>
            <consortium name="Pathogen Informatics"/>
        </authorList>
    </citation>
    <scope>NUCLEOTIDE SEQUENCE [LARGE SCALE GENOMIC DNA]</scope>
</reference>
<evidence type="ECO:0000313" key="2">
    <source>
        <dbReference type="Proteomes" id="UP000219813"/>
    </source>
</evidence>
<dbReference type="GeneID" id="39871603"/>
<accession>A0A1D3TE70</accession>
<dbReference type="AlphaFoldDB" id="A0A1D3TE70"/>
<dbReference type="KEGG" id="pmal:PMUG01_14029200"/>